<reference evidence="9 10" key="1">
    <citation type="submission" date="2024-08" db="EMBL/GenBank/DDBJ databases">
        <title>Insights into the chromosomal genome structure of Flemingia macrophylla.</title>
        <authorList>
            <person name="Ding Y."/>
            <person name="Zhao Y."/>
            <person name="Bi W."/>
            <person name="Wu M."/>
            <person name="Zhao G."/>
            <person name="Gong Y."/>
            <person name="Li W."/>
            <person name="Zhang P."/>
        </authorList>
    </citation>
    <scope>NUCLEOTIDE SEQUENCE [LARGE SCALE GENOMIC DNA]</scope>
    <source>
        <strain evidence="9">DYQJB</strain>
        <tissue evidence="9">Leaf</tissue>
    </source>
</reference>
<keyword evidence="7" id="KW-0472">Membrane</keyword>
<dbReference type="EMBL" id="JBGMDY010000005">
    <property type="protein sequence ID" value="KAL2333865.1"/>
    <property type="molecule type" value="Genomic_DNA"/>
</dbReference>
<sequence>MIRYEFNTTAMESASESEMALPLPLASESQQRYVSELLSFTLHRLHKEPELLRVDADRIRLQLQEVAVGNYRSFIAAADALITIRKEVSSIDNHLESLMCTKWEL</sequence>
<dbReference type="InterPro" id="IPR007255">
    <property type="entry name" value="COG8"/>
</dbReference>
<evidence type="ECO:0000256" key="1">
    <source>
        <dbReference type="ARBA" id="ARBA00004395"/>
    </source>
</evidence>
<comment type="subcellular location">
    <subcellularLocation>
        <location evidence="1">Golgi apparatus membrane</location>
        <topology evidence="1">Peripheral membrane protein</topology>
    </subcellularLocation>
</comment>
<evidence type="ECO:0000256" key="5">
    <source>
        <dbReference type="ARBA" id="ARBA00022927"/>
    </source>
</evidence>
<gene>
    <name evidence="9" type="ORF">Fmac_015078</name>
</gene>
<evidence type="ECO:0000256" key="8">
    <source>
        <dbReference type="ARBA" id="ARBA00031347"/>
    </source>
</evidence>
<proteinExistence type="inferred from homology"/>
<dbReference type="Pfam" id="PF04124">
    <property type="entry name" value="Dor1"/>
    <property type="match status" value="1"/>
</dbReference>
<dbReference type="Proteomes" id="UP001603857">
    <property type="component" value="Unassembled WGS sequence"/>
</dbReference>
<dbReference type="PANTHER" id="PTHR21311">
    <property type="entry name" value="CONSERVED OLIGOMERIC GOLGI COMPLEX COMPONENT 8"/>
    <property type="match status" value="1"/>
</dbReference>
<dbReference type="GO" id="GO:0015031">
    <property type="term" value="P:protein transport"/>
    <property type="evidence" value="ECO:0007669"/>
    <property type="project" value="UniProtKB-KW"/>
</dbReference>
<name>A0ABD1MDJ2_9FABA</name>
<evidence type="ECO:0000256" key="7">
    <source>
        <dbReference type="ARBA" id="ARBA00023136"/>
    </source>
</evidence>
<dbReference type="AlphaFoldDB" id="A0ABD1MDJ2"/>
<evidence type="ECO:0000256" key="3">
    <source>
        <dbReference type="ARBA" id="ARBA00020983"/>
    </source>
</evidence>
<keyword evidence="6" id="KW-0333">Golgi apparatus</keyword>
<comment type="caution">
    <text evidence="9">The sequence shown here is derived from an EMBL/GenBank/DDBJ whole genome shotgun (WGS) entry which is preliminary data.</text>
</comment>
<protein>
    <recommendedName>
        <fullName evidence="3">Conserved oligomeric Golgi complex subunit 8</fullName>
    </recommendedName>
    <alternativeName>
        <fullName evidence="8">Component of oligomeric Golgi complex 8</fullName>
    </alternativeName>
</protein>
<evidence type="ECO:0000313" key="10">
    <source>
        <dbReference type="Proteomes" id="UP001603857"/>
    </source>
</evidence>
<keyword evidence="10" id="KW-1185">Reference proteome</keyword>
<evidence type="ECO:0000256" key="2">
    <source>
        <dbReference type="ARBA" id="ARBA00006419"/>
    </source>
</evidence>
<comment type="similarity">
    <text evidence="2">Belongs to the COG8 family.</text>
</comment>
<accession>A0ABD1MDJ2</accession>
<organism evidence="9 10">
    <name type="scientific">Flemingia macrophylla</name>
    <dbReference type="NCBI Taxonomy" id="520843"/>
    <lineage>
        <taxon>Eukaryota</taxon>
        <taxon>Viridiplantae</taxon>
        <taxon>Streptophyta</taxon>
        <taxon>Embryophyta</taxon>
        <taxon>Tracheophyta</taxon>
        <taxon>Spermatophyta</taxon>
        <taxon>Magnoliopsida</taxon>
        <taxon>eudicotyledons</taxon>
        <taxon>Gunneridae</taxon>
        <taxon>Pentapetalae</taxon>
        <taxon>rosids</taxon>
        <taxon>fabids</taxon>
        <taxon>Fabales</taxon>
        <taxon>Fabaceae</taxon>
        <taxon>Papilionoideae</taxon>
        <taxon>50 kb inversion clade</taxon>
        <taxon>NPAAA clade</taxon>
        <taxon>indigoferoid/millettioid clade</taxon>
        <taxon>Phaseoleae</taxon>
        <taxon>Flemingia</taxon>
    </lineage>
</organism>
<evidence type="ECO:0000256" key="4">
    <source>
        <dbReference type="ARBA" id="ARBA00022448"/>
    </source>
</evidence>
<keyword evidence="4" id="KW-0813">Transport</keyword>
<keyword evidence="5" id="KW-0653">Protein transport</keyword>
<dbReference type="GO" id="GO:0000139">
    <property type="term" value="C:Golgi membrane"/>
    <property type="evidence" value="ECO:0007669"/>
    <property type="project" value="UniProtKB-SubCell"/>
</dbReference>
<evidence type="ECO:0000313" key="9">
    <source>
        <dbReference type="EMBL" id="KAL2333865.1"/>
    </source>
</evidence>
<dbReference type="PANTHER" id="PTHR21311:SF0">
    <property type="entry name" value="CONSERVED OLIGOMERIC GOLGI COMPLEX SUBUNIT 8"/>
    <property type="match status" value="1"/>
</dbReference>
<evidence type="ECO:0000256" key="6">
    <source>
        <dbReference type="ARBA" id="ARBA00023034"/>
    </source>
</evidence>